<dbReference type="Pfam" id="PF00043">
    <property type="entry name" value="GST_C"/>
    <property type="match status" value="1"/>
</dbReference>
<dbReference type="InterPro" id="IPR040079">
    <property type="entry name" value="Glutathione_S-Trfase"/>
</dbReference>
<dbReference type="NCBIfam" id="NF007831">
    <property type="entry name" value="PRK10542.1"/>
    <property type="match status" value="1"/>
</dbReference>
<dbReference type="Proteomes" id="UP000295361">
    <property type="component" value="Unassembled WGS sequence"/>
</dbReference>
<dbReference type="SFLD" id="SFLDG01150">
    <property type="entry name" value="Main.1:_Beta-like"/>
    <property type="match status" value="1"/>
</dbReference>
<name>A0A4R6QBY0_9BURK</name>
<dbReference type="PANTHER" id="PTHR44051">
    <property type="entry name" value="GLUTATHIONE S-TRANSFERASE-RELATED"/>
    <property type="match status" value="1"/>
</dbReference>
<keyword evidence="3" id="KW-0808">Transferase</keyword>
<dbReference type="SUPFAM" id="SSF47616">
    <property type="entry name" value="GST C-terminal domain-like"/>
    <property type="match status" value="1"/>
</dbReference>
<dbReference type="AlphaFoldDB" id="A0A4R6QBY0"/>
<evidence type="ECO:0000313" key="4">
    <source>
        <dbReference type="Proteomes" id="UP000295361"/>
    </source>
</evidence>
<dbReference type="OrthoDB" id="8772754at2"/>
<sequence length="205" mass="22326">MKLYFSPAACSLAPHILLREAGLAFTLEKVDTAHHTFAGGQDYFQINPKGQVPLLELADGTRLSEGPVIAQYIADTAGDLGLMPAAGTLARYRVMEWQNYVTAELHKSFTPLFHAELDGAAKSLLKAGLRKKLEWLNSQLEGRDFLTGQTFTAADAYLFVVLGWAPFVDLKMADLAHLQAFVQRVAARPAVRAAMQAEGLPVRGA</sequence>
<proteinExistence type="predicted"/>
<dbReference type="InterPro" id="IPR004045">
    <property type="entry name" value="Glutathione_S-Trfase_N"/>
</dbReference>
<feature type="domain" description="GST N-terminal" evidence="1">
    <location>
        <begin position="1"/>
        <end position="81"/>
    </location>
</feature>
<dbReference type="RefSeq" id="WP_133704045.1">
    <property type="nucleotide sequence ID" value="NZ_SNXS01000017.1"/>
</dbReference>
<protein>
    <submittedName>
        <fullName evidence="3">Glutathione S-transferase</fullName>
    </submittedName>
</protein>
<dbReference type="Pfam" id="PF13409">
    <property type="entry name" value="GST_N_2"/>
    <property type="match status" value="1"/>
</dbReference>
<dbReference type="InterPro" id="IPR036282">
    <property type="entry name" value="Glutathione-S-Trfase_C_sf"/>
</dbReference>
<dbReference type="FunCoup" id="A0A4R6QBY0">
    <property type="interactions" value="50"/>
</dbReference>
<dbReference type="CDD" id="cd03188">
    <property type="entry name" value="GST_C_Beta"/>
    <property type="match status" value="1"/>
</dbReference>
<accession>A0A4R6QBY0</accession>
<gene>
    <name evidence="3" type="ORF">DES47_11769</name>
</gene>
<evidence type="ECO:0000259" key="2">
    <source>
        <dbReference type="PROSITE" id="PS50405"/>
    </source>
</evidence>
<dbReference type="InParanoid" id="A0A4R6QBY0"/>
<evidence type="ECO:0000313" key="3">
    <source>
        <dbReference type="EMBL" id="TDP59750.1"/>
    </source>
</evidence>
<dbReference type="InterPro" id="IPR036249">
    <property type="entry name" value="Thioredoxin-like_sf"/>
</dbReference>
<dbReference type="CDD" id="cd03057">
    <property type="entry name" value="GST_N_Beta"/>
    <property type="match status" value="1"/>
</dbReference>
<dbReference type="GO" id="GO:0016740">
    <property type="term" value="F:transferase activity"/>
    <property type="evidence" value="ECO:0007669"/>
    <property type="project" value="UniProtKB-KW"/>
</dbReference>
<dbReference type="InterPro" id="IPR004046">
    <property type="entry name" value="GST_C"/>
</dbReference>
<dbReference type="SUPFAM" id="SSF52833">
    <property type="entry name" value="Thioredoxin-like"/>
    <property type="match status" value="1"/>
</dbReference>
<comment type="caution">
    <text evidence="3">The sequence shown here is derived from an EMBL/GenBank/DDBJ whole genome shotgun (WGS) entry which is preliminary data.</text>
</comment>
<organism evidence="3 4">
    <name type="scientific">Roseateles toxinivorans</name>
    <dbReference type="NCBI Taxonomy" id="270368"/>
    <lineage>
        <taxon>Bacteria</taxon>
        <taxon>Pseudomonadati</taxon>
        <taxon>Pseudomonadota</taxon>
        <taxon>Betaproteobacteria</taxon>
        <taxon>Burkholderiales</taxon>
        <taxon>Sphaerotilaceae</taxon>
        <taxon>Roseateles</taxon>
    </lineage>
</organism>
<keyword evidence="4" id="KW-1185">Reference proteome</keyword>
<evidence type="ECO:0000259" key="1">
    <source>
        <dbReference type="PROSITE" id="PS50404"/>
    </source>
</evidence>
<dbReference type="InterPro" id="IPR010987">
    <property type="entry name" value="Glutathione-S-Trfase_C-like"/>
</dbReference>
<dbReference type="PROSITE" id="PS50404">
    <property type="entry name" value="GST_NTER"/>
    <property type="match status" value="1"/>
</dbReference>
<feature type="domain" description="GST C-terminal" evidence="2">
    <location>
        <begin position="87"/>
        <end position="205"/>
    </location>
</feature>
<dbReference type="Gene3D" id="3.40.30.10">
    <property type="entry name" value="Glutaredoxin"/>
    <property type="match status" value="1"/>
</dbReference>
<dbReference type="SFLD" id="SFLDG00358">
    <property type="entry name" value="Main_(cytGST)"/>
    <property type="match status" value="1"/>
</dbReference>
<dbReference type="PROSITE" id="PS50405">
    <property type="entry name" value="GST_CTER"/>
    <property type="match status" value="1"/>
</dbReference>
<reference evidence="3 4" key="1">
    <citation type="submission" date="2019-03" db="EMBL/GenBank/DDBJ databases">
        <title>Genomic Encyclopedia of Type Strains, Phase IV (KMG-IV): sequencing the most valuable type-strain genomes for metagenomic binning, comparative biology and taxonomic classification.</title>
        <authorList>
            <person name="Goeker M."/>
        </authorList>
    </citation>
    <scope>NUCLEOTIDE SEQUENCE [LARGE SCALE GENOMIC DNA]</scope>
    <source>
        <strain evidence="3 4">DSM 16998</strain>
    </source>
</reference>
<dbReference type="PANTHER" id="PTHR44051:SF8">
    <property type="entry name" value="GLUTATHIONE S-TRANSFERASE GSTA"/>
    <property type="match status" value="1"/>
</dbReference>
<dbReference type="EMBL" id="SNXS01000017">
    <property type="protein sequence ID" value="TDP59750.1"/>
    <property type="molecule type" value="Genomic_DNA"/>
</dbReference>
<dbReference type="SFLD" id="SFLDS00019">
    <property type="entry name" value="Glutathione_Transferase_(cytos"/>
    <property type="match status" value="1"/>
</dbReference>
<dbReference type="Gene3D" id="1.20.1050.10">
    <property type="match status" value="1"/>
</dbReference>